<evidence type="ECO:0000313" key="5">
    <source>
        <dbReference type="Proteomes" id="UP000283497"/>
    </source>
</evidence>
<evidence type="ECO:0000313" key="2">
    <source>
        <dbReference type="EMBL" id="RHK37869.1"/>
    </source>
</evidence>
<evidence type="ECO:0000313" key="4">
    <source>
        <dbReference type="Proteomes" id="UP000262524"/>
    </source>
</evidence>
<dbReference type="Proteomes" id="UP000283497">
    <property type="component" value="Unassembled WGS sequence"/>
</dbReference>
<dbReference type="Proteomes" id="UP000262524">
    <property type="component" value="Unassembled WGS sequence"/>
</dbReference>
<dbReference type="EMBL" id="QRQO01000027">
    <property type="protein sequence ID" value="RHN12403.1"/>
    <property type="molecule type" value="Genomic_DNA"/>
</dbReference>
<comment type="caution">
    <text evidence="1">The sequence shown here is derived from an EMBL/GenBank/DDBJ whole genome shotgun (WGS) entry which is preliminary data.</text>
</comment>
<gene>
    <name evidence="2" type="ORF">DW068_10805</name>
    <name evidence="3" type="ORF">DWZ29_10045</name>
    <name evidence="1" type="ORF">DXD91_06370</name>
</gene>
<dbReference type="EMBL" id="QSOE01000031">
    <property type="protein sequence ID" value="RGI88799.1"/>
    <property type="molecule type" value="Genomic_DNA"/>
</dbReference>
<evidence type="ECO:0000313" key="3">
    <source>
        <dbReference type="EMBL" id="RHN12403.1"/>
    </source>
</evidence>
<evidence type="ECO:0000313" key="1">
    <source>
        <dbReference type="EMBL" id="RGI88799.1"/>
    </source>
</evidence>
<protein>
    <submittedName>
        <fullName evidence="1">Uncharacterized protein</fullName>
    </submittedName>
</protein>
<dbReference type="AlphaFoldDB" id="A0A374NQ77"/>
<name>A0A374NQ77_9FIRM</name>
<dbReference type="Proteomes" id="UP000283700">
    <property type="component" value="Unassembled WGS sequence"/>
</dbReference>
<evidence type="ECO:0000313" key="6">
    <source>
        <dbReference type="Proteomes" id="UP000283700"/>
    </source>
</evidence>
<accession>A0A374NQ77</accession>
<sequence>MLNAPFCPIKQKLRKKQSEVSMVKIPQHKVTKFNKFFSGSFFVFFEQSDKTFTAAFWMELEFYFACGKILLTEKGRYAFSDQQPKTFFLFPLCKV</sequence>
<dbReference type="EMBL" id="QRNJ01000041">
    <property type="protein sequence ID" value="RHK37869.1"/>
    <property type="molecule type" value="Genomic_DNA"/>
</dbReference>
<reference evidence="4 5" key="1">
    <citation type="submission" date="2018-08" db="EMBL/GenBank/DDBJ databases">
        <title>A genome reference for cultivated species of the human gut microbiota.</title>
        <authorList>
            <person name="Zou Y."/>
            <person name="Xue W."/>
            <person name="Luo G."/>
        </authorList>
    </citation>
    <scope>NUCLEOTIDE SEQUENCE [LARGE SCALE GENOMIC DNA]</scope>
    <source>
        <strain evidence="3 6">AF31-17AC</strain>
        <strain evidence="2 5">AF45-14BH</strain>
        <strain evidence="1 4">TM10-1AC</strain>
    </source>
</reference>
<proteinExistence type="predicted"/>
<organism evidence="1 4">
    <name type="scientific">Anaerobutyricum hallii</name>
    <dbReference type="NCBI Taxonomy" id="39488"/>
    <lineage>
        <taxon>Bacteria</taxon>
        <taxon>Bacillati</taxon>
        <taxon>Bacillota</taxon>
        <taxon>Clostridia</taxon>
        <taxon>Lachnospirales</taxon>
        <taxon>Lachnospiraceae</taxon>
        <taxon>Anaerobutyricum</taxon>
    </lineage>
</organism>
<dbReference type="RefSeq" id="WP_055182517.1">
    <property type="nucleotide sequence ID" value="NZ_CATVSP010000003.1"/>
</dbReference>